<name>A0A8H4ZZ19_9HYPO</name>
<evidence type="ECO:0000256" key="1">
    <source>
        <dbReference type="SAM" id="MobiDB-lite"/>
    </source>
</evidence>
<dbReference type="EMBL" id="JABEVY010000005">
    <property type="protein sequence ID" value="KAF5255174.1"/>
    <property type="molecule type" value="Genomic_DNA"/>
</dbReference>
<comment type="caution">
    <text evidence="2">The sequence shown here is derived from an EMBL/GenBank/DDBJ whole genome shotgun (WGS) entry which is preliminary data.</text>
</comment>
<feature type="region of interest" description="Disordered" evidence="1">
    <location>
        <begin position="1"/>
        <end position="56"/>
    </location>
</feature>
<proteinExistence type="predicted"/>
<sequence>MPPKRRGSGRKRQRSPTASPSPRPTRAARISNDDRVASPVLAANEPQGSPAGTGEECVYAQDDGLHRLPSIPDEKLSERQLRLDGISEDIAQYYFALREAKEKLGVDSAVVKVLEKVKQEAVAQFKRIDAERTPDEEPTEDKVPGGQPEVLTLEQRQVNLESELFVLRGNVFPMIKDLERAVLVLREEIEARQE</sequence>
<protein>
    <submittedName>
        <fullName evidence="2">Uncharacterized protein</fullName>
    </submittedName>
</protein>
<gene>
    <name evidence="2" type="ORF">FANTH_137</name>
</gene>
<evidence type="ECO:0000313" key="2">
    <source>
        <dbReference type="EMBL" id="KAF5255174.1"/>
    </source>
</evidence>
<feature type="region of interest" description="Disordered" evidence="1">
    <location>
        <begin position="128"/>
        <end position="149"/>
    </location>
</feature>
<organism evidence="2 3">
    <name type="scientific">Fusarium anthophilum</name>
    <dbReference type="NCBI Taxonomy" id="48485"/>
    <lineage>
        <taxon>Eukaryota</taxon>
        <taxon>Fungi</taxon>
        <taxon>Dikarya</taxon>
        <taxon>Ascomycota</taxon>
        <taxon>Pezizomycotina</taxon>
        <taxon>Sordariomycetes</taxon>
        <taxon>Hypocreomycetidae</taxon>
        <taxon>Hypocreales</taxon>
        <taxon>Nectriaceae</taxon>
        <taxon>Fusarium</taxon>
        <taxon>Fusarium fujikuroi species complex</taxon>
    </lineage>
</organism>
<dbReference type="AlphaFoldDB" id="A0A8H4ZZ19"/>
<reference evidence="2 3" key="1">
    <citation type="journal article" date="2020" name="BMC Genomics">
        <title>Correction to: Identification and distribution of gene clusters required for synthesis of sphingolipid metabolism inhibitors in diverse species of the filamentous fungus Fusarium.</title>
        <authorList>
            <person name="Kim H.S."/>
            <person name="Lohmar J.M."/>
            <person name="Busman M."/>
            <person name="Brown D.W."/>
            <person name="Naumann T.A."/>
            <person name="Divon H.H."/>
            <person name="Lysoe E."/>
            <person name="Uhlig S."/>
            <person name="Proctor R.H."/>
        </authorList>
    </citation>
    <scope>NUCLEOTIDE SEQUENCE [LARGE SCALE GENOMIC DNA]</scope>
    <source>
        <strain evidence="2 3">NRRL 25214</strain>
    </source>
</reference>
<feature type="compositionally biased region" description="Low complexity" evidence="1">
    <location>
        <begin position="15"/>
        <end position="29"/>
    </location>
</feature>
<feature type="compositionally biased region" description="Basic residues" evidence="1">
    <location>
        <begin position="1"/>
        <end position="14"/>
    </location>
</feature>
<accession>A0A8H4ZZ19</accession>
<evidence type="ECO:0000313" key="3">
    <source>
        <dbReference type="Proteomes" id="UP000573603"/>
    </source>
</evidence>
<dbReference type="Proteomes" id="UP000573603">
    <property type="component" value="Unassembled WGS sequence"/>
</dbReference>
<feature type="compositionally biased region" description="Basic and acidic residues" evidence="1">
    <location>
        <begin position="128"/>
        <end position="143"/>
    </location>
</feature>
<keyword evidence="3" id="KW-1185">Reference proteome</keyword>